<dbReference type="Gene3D" id="3.40.50.2300">
    <property type="match status" value="2"/>
</dbReference>
<dbReference type="Pfam" id="PF13458">
    <property type="entry name" value="Peripla_BP_6"/>
    <property type="match status" value="1"/>
</dbReference>
<dbReference type="CDD" id="cd06327">
    <property type="entry name" value="PBP1_SBP-like"/>
    <property type="match status" value="1"/>
</dbReference>
<feature type="signal peptide" evidence="3">
    <location>
        <begin position="1"/>
        <end position="31"/>
    </location>
</feature>
<proteinExistence type="inferred from homology"/>
<sequence>MSKLPAARWTRTAVRHLALCAPLLVPLATHAQVSDGVIRIGILNDQSGPYSDLSGQGSVEAAKLAAEEFGGKVAGSRIEIIAGDHQNKADVGATKARQWFDREGVDVIADFSNSSVGLAVQGLAAERKKITLVAAASSEFTGKSCSPYSTQWVYNSYSNGHGLAKLLSKRGYDSWYLMTVDYAFGHAFAADIRKTVIESGGKMLGEVKFPLNSPDLSSYLLQAQSSGAKVIVSASAGSDMASTVKQAAEFGVTRKQSLAAPAVFITDVHSMGLKSAQGLQFLTAFYWDRNDTTRAWSRKFYERRKAMPTMTQAGVYSAVRHYLKSVEAANTDDATAVMAKMRQLPIKDMYTDNGWIREDGQVMHDMYLVEVKKPAESKAAWDYYRILDTVPAKEAFQPLTASACPLARK</sequence>
<feature type="domain" description="Leucine-binding protein" evidence="4">
    <location>
        <begin position="38"/>
        <end position="372"/>
    </location>
</feature>
<accession>A0ABN7XZX3</accession>
<dbReference type="Proteomes" id="UP000706525">
    <property type="component" value="Unassembled WGS sequence"/>
</dbReference>
<protein>
    <recommendedName>
        <fullName evidence="4">Leucine-binding protein domain-containing protein</fullName>
    </recommendedName>
</protein>
<comment type="similarity">
    <text evidence="1">Belongs to the leucine-binding protein family.</text>
</comment>
<dbReference type="InterPro" id="IPR028081">
    <property type="entry name" value="Leu-bd"/>
</dbReference>
<keyword evidence="6" id="KW-1185">Reference proteome</keyword>
<dbReference type="InterPro" id="IPR028082">
    <property type="entry name" value="Peripla_BP_I"/>
</dbReference>
<evidence type="ECO:0000313" key="5">
    <source>
        <dbReference type="EMBL" id="CAG9166637.1"/>
    </source>
</evidence>
<name>A0ABN7XZX3_9BURK</name>
<evidence type="ECO:0000256" key="2">
    <source>
        <dbReference type="ARBA" id="ARBA00022729"/>
    </source>
</evidence>
<dbReference type="SUPFAM" id="SSF53822">
    <property type="entry name" value="Periplasmic binding protein-like I"/>
    <property type="match status" value="1"/>
</dbReference>
<dbReference type="PANTHER" id="PTHR30483">
    <property type="entry name" value="LEUCINE-SPECIFIC-BINDING PROTEIN"/>
    <property type="match status" value="1"/>
</dbReference>
<dbReference type="RefSeq" id="WP_223983006.1">
    <property type="nucleotide sequence ID" value="NZ_CAJZAG010000002.1"/>
</dbReference>
<evidence type="ECO:0000256" key="3">
    <source>
        <dbReference type="SAM" id="SignalP"/>
    </source>
</evidence>
<evidence type="ECO:0000256" key="1">
    <source>
        <dbReference type="ARBA" id="ARBA00010062"/>
    </source>
</evidence>
<evidence type="ECO:0000259" key="4">
    <source>
        <dbReference type="Pfam" id="PF13458"/>
    </source>
</evidence>
<dbReference type="PANTHER" id="PTHR30483:SF6">
    <property type="entry name" value="PERIPLASMIC BINDING PROTEIN OF ABC TRANSPORTER FOR NATURAL AMINO ACIDS"/>
    <property type="match status" value="1"/>
</dbReference>
<keyword evidence="2 3" id="KW-0732">Signal</keyword>
<dbReference type="InterPro" id="IPR051010">
    <property type="entry name" value="BCAA_transport"/>
</dbReference>
<reference evidence="5 6" key="1">
    <citation type="submission" date="2021-08" db="EMBL/GenBank/DDBJ databases">
        <authorList>
            <person name="Peeters C."/>
        </authorList>
    </citation>
    <scope>NUCLEOTIDE SEQUENCE [LARGE SCALE GENOMIC DNA]</scope>
    <source>
        <strain evidence="5 6">LMG 32289</strain>
    </source>
</reference>
<comment type="caution">
    <text evidence="5">The sequence shown here is derived from an EMBL/GenBank/DDBJ whole genome shotgun (WGS) entry which is preliminary data.</text>
</comment>
<feature type="chain" id="PRO_5046024805" description="Leucine-binding protein domain-containing protein" evidence="3">
    <location>
        <begin position="32"/>
        <end position="409"/>
    </location>
</feature>
<evidence type="ECO:0000313" key="6">
    <source>
        <dbReference type="Proteomes" id="UP000706525"/>
    </source>
</evidence>
<organism evidence="5 6">
    <name type="scientific">Cupriavidus pampae</name>
    <dbReference type="NCBI Taxonomy" id="659251"/>
    <lineage>
        <taxon>Bacteria</taxon>
        <taxon>Pseudomonadati</taxon>
        <taxon>Pseudomonadota</taxon>
        <taxon>Betaproteobacteria</taxon>
        <taxon>Burkholderiales</taxon>
        <taxon>Burkholderiaceae</taxon>
        <taxon>Cupriavidus</taxon>
    </lineage>
</organism>
<gene>
    <name evidence="5" type="ORF">LMG32289_01108</name>
</gene>
<dbReference type="EMBL" id="CAJZAG010000002">
    <property type="protein sequence ID" value="CAG9166637.1"/>
    <property type="molecule type" value="Genomic_DNA"/>
</dbReference>